<dbReference type="AlphaFoldDB" id="A0A9D4RP57"/>
<proteinExistence type="predicted"/>
<comment type="caution">
    <text evidence="2">The sequence shown here is derived from an EMBL/GenBank/DDBJ whole genome shotgun (WGS) entry which is preliminary data.</text>
</comment>
<sequence length="102" mass="12011">MTIFNEDRTKYVTSRLLTRFHYSHILETAPPPGNHLSEEHILTKFHVDLTINVTSRVFELGQEIIQTNILTKFREDRKINLASRVANVDDAQRMSTRDKWRS</sequence>
<accession>A0A9D4RP57</accession>
<reference evidence="2" key="1">
    <citation type="journal article" date="2019" name="bioRxiv">
        <title>The Genome of the Zebra Mussel, Dreissena polymorpha: A Resource for Invasive Species Research.</title>
        <authorList>
            <person name="McCartney M.A."/>
            <person name="Auch B."/>
            <person name="Kono T."/>
            <person name="Mallez S."/>
            <person name="Zhang Y."/>
            <person name="Obille A."/>
            <person name="Becker A."/>
            <person name="Abrahante J.E."/>
            <person name="Garbe J."/>
            <person name="Badalamenti J.P."/>
            <person name="Herman A."/>
            <person name="Mangelson H."/>
            <person name="Liachko I."/>
            <person name="Sullivan S."/>
            <person name="Sone E.D."/>
            <person name="Koren S."/>
            <person name="Silverstein K.A.T."/>
            <person name="Beckman K.B."/>
            <person name="Gohl D.M."/>
        </authorList>
    </citation>
    <scope>NUCLEOTIDE SEQUENCE</scope>
    <source>
        <strain evidence="2">Duluth1</strain>
        <tissue evidence="2">Whole animal</tissue>
    </source>
</reference>
<evidence type="ECO:0000313" key="2">
    <source>
        <dbReference type="EMBL" id="KAH3873510.1"/>
    </source>
</evidence>
<evidence type="ECO:0000313" key="3">
    <source>
        <dbReference type="Proteomes" id="UP000828390"/>
    </source>
</evidence>
<keyword evidence="3" id="KW-1185">Reference proteome</keyword>
<gene>
    <name evidence="1" type="ORF">DPMN_036631</name>
    <name evidence="2" type="ORF">DPMN_036747</name>
</gene>
<evidence type="ECO:0000313" key="1">
    <source>
        <dbReference type="EMBL" id="KAH3873396.1"/>
    </source>
</evidence>
<dbReference type="Proteomes" id="UP000828390">
    <property type="component" value="Unassembled WGS sequence"/>
</dbReference>
<dbReference type="EMBL" id="JAIWYP010000002">
    <property type="protein sequence ID" value="KAH3873510.1"/>
    <property type="molecule type" value="Genomic_DNA"/>
</dbReference>
<protein>
    <submittedName>
        <fullName evidence="2">Uncharacterized protein</fullName>
    </submittedName>
</protein>
<dbReference type="EMBL" id="JAIWYP010000002">
    <property type="protein sequence ID" value="KAH3873396.1"/>
    <property type="molecule type" value="Genomic_DNA"/>
</dbReference>
<name>A0A9D4RP57_DREPO</name>
<reference evidence="2" key="2">
    <citation type="submission" date="2020-11" db="EMBL/GenBank/DDBJ databases">
        <authorList>
            <person name="McCartney M.A."/>
            <person name="Auch B."/>
            <person name="Kono T."/>
            <person name="Mallez S."/>
            <person name="Becker A."/>
            <person name="Gohl D.M."/>
            <person name="Silverstein K.A.T."/>
            <person name="Koren S."/>
            <person name="Bechman K.B."/>
            <person name="Herman A."/>
            <person name="Abrahante J.E."/>
            <person name="Garbe J."/>
        </authorList>
    </citation>
    <scope>NUCLEOTIDE SEQUENCE</scope>
    <source>
        <strain evidence="2">Duluth1</strain>
        <tissue evidence="2">Whole animal</tissue>
    </source>
</reference>
<organism evidence="2 3">
    <name type="scientific">Dreissena polymorpha</name>
    <name type="common">Zebra mussel</name>
    <name type="synonym">Mytilus polymorpha</name>
    <dbReference type="NCBI Taxonomy" id="45954"/>
    <lineage>
        <taxon>Eukaryota</taxon>
        <taxon>Metazoa</taxon>
        <taxon>Spiralia</taxon>
        <taxon>Lophotrochozoa</taxon>
        <taxon>Mollusca</taxon>
        <taxon>Bivalvia</taxon>
        <taxon>Autobranchia</taxon>
        <taxon>Heteroconchia</taxon>
        <taxon>Euheterodonta</taxon>
        <taxon>Imparidentia</taxon>
        <taxon>Neoheterodontei</taxon>
        <taxon>Myida</taxon>
        <taxon>Dreissenoidea</taxon>
        <taxon>Dreissenidae</taxon>
        <taxon>Dreissena</taxon>
    </lineage>
</organism>